<protein>
    <recommendedName>
        <fullName evidence="3">PKD domain-containing protein</fullName>
    </recommendedName>
</protein>
<sequence>MDIEDNDTTTYSCDVISKENEECFFTLSASLMPRFPKAKFEPEWCPEECMNAVRLENLSYVETMKGVSDEVIEEFVWDFGEGVVSEERSPVIPVSNDGDTLHVTLRASISGGMCYDEWDTTVVVPPVGDVFDTTFVNLCKGGTPYIINGVPYTEEGDYPLPPSVSYATGCDSIHVVSIKVTESYESEIDTAICYGDTLYVGESKFFFSGDFTERVNSTDGCDSTIHVRLDVRPEVTFSVDVQNAASGPNSGRIVLKDTLPGTYYTLNGELDAPLDSLPEGRYVVVCYNDLGCESEALEVEIVEVCADVEVGKPGEICADDGTFYLPVTVTDGKVSHCNLRFGDMAVAAGFTDADSVKVENGFIKVVMPDSVRPDNYEMDVEVVDYTCGGHTWTVPFTVLYPVSVMKQKWNNVIALKNADYNGGYDFTAYRWYLNGDVMADETGSYIYLGEGEEFNPTDEYRAELTGADDGVTLMTCPFHAEWHEDMFPYPQQTVVGAMQRVEVINVTRSTSACLWTVGGVYLGCRELDSATPYFVTPRMSGVYVLLLDDGEDRRAFKILVR</sequence>
<organism evidence="1 2">
    <name type="scientific">Candidatus Aphodosoma intestinipullorum</name>
    <dbReference type="NCBI Taxonomy" id="2840674"/>
    <lineage>
        <taxon>Bacteria</taxon>
        <taxon>Pseudomonadati</taxon>
        <taxon>Bacteroidota</taxon>
        <taxon>Bacteroidia</taxon>
        <taxon>Bacteroidales</taxon>
        <taxon>Candidatus Aphodosoma</taxon>
    </lineage>
</organism>
<accession>A0A940IEH0</accession>
<gene>
    <name evidence="1" type="ORF">IAC51_01965</name>
</gene>
<evidence type="ECO:0000313" key="2">
    <source>
        <dbReference type="Proteomes" id="UP000712007"/>
    </source>
</evidence>
<proteinExistence type="predicted"/>
<name>A0A940IEH0_9BACT</name>
<dbReference type="AlphaFoldDB" id="A0A940IEH0"/>
<evidence type="ECO:0000313" key="1">
    <source>
        <dbReference type="EMBL" id="MBO8439396.1"/>
    </source>
</evidence>
<evidence type="ECO:0008006" key="3">
    <source>
        <dbReference type="Google" id="ProtNLM"/>
    </source>
</evidence>
<reference evidence="1" key="1">
    <citation type="submission" date="2020-10" db="EMBL/GenBank/DDBJ databases">
        <authorList>
            <person name="Gilroy R."/>
        </authorList>
    </citation>
    <scope>NUCLEOTIDE SEQUENCE</scope>
    <source>
        <strain evidence="1">3924</strain>
    </source>
</reference>
<dbReference type="EMBL" id="JADIMV010000037">
    <property type="protein sequence ID" value="MBO8439396.1"/>
    <property type="molecule type" value="Genomic_DNA"/>
</dbReference>
<dbReference type="Proteomes" id="UP000712007">
    <property type="component" value="Unassembled WGS sequence"/>
</dbReference>
<reference evidence="1" key="2">
    <citation type="journal article" date="2021" name="PeerJ">
        <title>Extensive microbial diversity within the chicken gut microbiome revealed by metagenomics and culture.</title>
        <authorList>
            <person name="Gilroy R."/>
            <person name="Ravi A."/>
            <person name="Getino M."/>
            <person name="Pursley I."/>
            <person name="Horton D.L."/>
            <person name="Alikhan N.F."/>
            <person name="Baker D."/>
            <person name="Gharbi K."/>
            <person name="Hall N."/>
            <person name="Watson M."/>
            <person name="Adriaenssens E.M."/>
            <person name="Foster-Nyarko E."/>
            <person name="Jarju S."/>
            <person name="Secka A."/>
            <person name="Antonio M."/>
            <person name="Oren A."/>
            <person name="Chaudhuri R.R."/>
            <person name="La Ragione R."/>
            <person name="Hildebrand F."/>
            <person name="Pallen M.J."/>
        </authorList>
    </citation>
    <scope>NUCLEOTIDE SEQUENCE</scope>
    <source>
        <strain evidence="1">3924</strain>
    </source>
</reference>
<comment type="caution">
    <text evidence="1">The sequence shown here is derived from an EMBL/GenBank/DDBJ whole genome shotgun (WGS) entry which is preliminary data.</text>
</comment>